<gene>
    <name evidence="5" type="ORF">SAMN05421508_101819</name>
</gene>
<organism evidence="5 6">
    <name type="scientific">Caenispirillum bisanense</name>
    <dbReference type="NCBI Taxonomy" id="414052"/>
    <lineage>
        <taxon>Bacteria</taxon>
        <taxon>Pseudomonadati</taxon>
        <taxon>Pseudomonadota</taxon>
        <taxon>Alphaproteobacteria</taxon>
        <taxon>Rhodospirillales</taxon>
        <taxon>Novispirillaceae</taxon>
        <taxon>Caenispirillum</taxon>
    </lineage>
</organism>
<feature type="region of interest" description="Disordered" evidence="3">
    <location>
        <begin position="167"/>
        <end position="188"/>
    </location>
</feature>
<dbReference type="GO" id="GO:0004672">
    <property type="term" value="F:protein kinase activity"/>
    <property type="evidence" value="ECO:0007669"/>
    <property type="project" value="UniProtKB-ARBA"/>
</dbReference>
<feature type="compositionally biased region" description="Basic and acidic residues" evidence="3">
    <location>
        <begin position="178"/>
        <end position="188"/>
    </location>
</feature>
<dbReference type="PANTHER" id="PTHR43228:SF1">
    <property type="entry name" value="TWO-COMPONENT RESPONSE REGULATOR ARR22"/>
    <property type="match status" value="1"/>
</dbReference>
<dbReference type="CDD" id="cd00156">
    <property type="entry name" value="REC"/>
    <property type="match status" value="1"/>
</dbReference>
<dbReference type="SUPFAM" id="SSF52172">
    <property type="entry name" value="CheY-like"/>
    <property type="match status" value="1"/>
</dbReference>
<dbReference type="Gene3D" id="3.40.50.2300">
    <property type="match status" value="1"/>
</dbReference>
<evidence type="ECO:0000313" key="5">
    <source>
        <dbReference type="EMBL" id="SOD91121.1"/>
    </source>
</evidence>
<dbReference type="SMART" id="SM00448">
    <property type="entry name" value="REC"/>
    <property type="match status" value="1"/>
</dbReference>
<evidence type="ECO:0000256" key="1">
    <source>
        <dbReference type="ARBA" id="ARBA00023012"/>
    </source>
</evidence>
<name>A0A286G6E8_9PROT</name>
<dbReference type="OrthoDB" id="9786548at2"/>
<dbReference type="InterPro" id="IPR011006">
    <property type="entry name" value="CheY-like_superfamily"/>
</dbReference>
<dbReference type="RefSeq" id="WP_097277672.1">
    <property type="nucleotide sequence ID" value="NZ_OCNJ01000001.1"/>
</dbReference>
<dbReference type="PANTHER" id="PTHR43228">
    <property type="entry name" value="TWO-COMPONENT RESPONSE REGULATOR"/>
    <property type="match status" value="1"/>
</dbReference>
<keyword evidence="6" id="KW-1185">Reference proteome</keyword>
<feature type="domain" description="Response regulatory" evidence="4">
    <location>
        <begin position="20"/>
        <end position="150"/>
    </location>
</feature>
<evidence type="ECO:0000256" key="2">
    <source>
        <dbReference type="PROSITE-ProRule" id="PRU00169"/>
    </source>
</evidence>
<proteinExistence type="predicted"/>
<dbReference type="InterPro" id="IPR001789">
    <property type="entry name" value="Sig_transdc_resp-reg_receiver"/>
</dbReference>
<dbReference type="InterPro" id="IPR008207">
    <property type="entry name" value="Sig_transdc_His_kin_Hpt_dom"/>
</dbReference>
<reference evidence="5 6" key="1">
    <citation type="submission" date="2017-09" db="EMBL/GenBank/DDBJ databases">
        <authorList>
            <person name="Ehlers B."/>
            <person name="Leendertz F.H."/>
        </authorList>
    </citation>
    <scope>NUCLEOTIDE SEQUENCE [LARGE SCALE GENOMIC DNA]</scope>
    <source>
        <strain evidence="5 6">USBA 140</strain>
    </source>
</reference>
<keyword evidence="1" id="KW-0902">Two-component regulatory system</keyword>
<evidence type="ECO:0000259" key="4">
    <source>
        <dbReference type="PROSITE" id="PS50110"/>
    </source>
</evidence>
<dbReference type="Pfam" id="PF01627">
    <property type="entry name" value="Hpt"/>
    <property type="match status" value="1"/>
</dbReference>
<protein>
    <submittedName>
        <fullName evidence="5">Hpt domain-containing protein</fullName>
    </submittedName>
</protein>
<feature type="region of interest" description="Disordered" evidence="3">
    <location>
        <begin position="366"/>
        <end position="387"/>
    </location>
</feature>
<dbReference type="Pfam" id="PF00072">
    <property type="entry name" value="Response_reg"/>
    <property type="match status" value="1"/>
</dbReference>
<dbReference type="PROSITE" id="PS50110">
    <property type="entry name" value="RESPONSE_REGULATORY"/>
    <property type="match status" value="1"/>
</dbReference>
<dbReference type="SUPFAM" id="SSF47226">
    <property type="entry name" value="Histidine-containing phosphotransfer domain, HPT domain"/>
    <property type="match status" value="1"/>
</dbReference>
<dbReference type="AlphaFoldDB" id="A0A286G6E8"/>
<accession>A0A286G6E8</accession>
<feature type="modified residue" description="4-aspartylphosphate" evidence="2">
    <location>
        <position position="81"/>
    </location>
</feature>
<dbReference type="InterPro" id="IPR036641">
    <property type="entry name" value="HPT_dom_sf"/>
</dbReference>
<dbReference type="Proteomes" id="UP000219621">
    <property type="component" value="Unassembled WGS sequence"/>
</dbReference>
<dbReference type="GO" id="GO:0000160">
    <property type="term" value="P:phosphorelay signal transduction system"/>
    <property type="evidence" value="ECO:0007669"/>
    <property type="project" value="UniProtKB-KW"/>
</dbReference>
<dbReference type="EMBL" id="OCNJ01000001">
    <property type="protein sequence ID" value="SOD91121.1"/>
    <property type="molecule type" value="Genomic_DNA"/>
</dbReference>
<dbReference type="InterPro" id="IPR052048">
    <property type="entry name" value="ST_Response_Regulator"/>
</dbReference>
<evidence type="ECO:0000256" key="3">
    <source>
        <dbReference type="SAM" id="MobiDB-lite"/>
    </source>
</evidence>
<keyword evidence="2" id="KW-0597">Phosphoprotein</keyword>
<evidence type="ECO:0000313" key="6">
    <source>
        <dbReference type="Proteomes" id="UP000219621"/>
    </source>
</evidence>
<sequence length="387" mass="42769">MEPAAPTPGTPPSSPLERLTVLLVEDNLYIRDILAQTLRSLGFRKIALARNGEEAVGVLRRRGALASGGQAVLAVDLVISDMVMRPVNGLMLLKWVRQRKESPNRFMPFIMLSGAADREFVEAARDLGADEFLAKPFSVTAVYERLRWVIDHPRPFVCTRDYFGPDRRRHRGAPPADTGERRREGEEHATVVYSGDTIVRPKQAGDVWLFKLPNLMRQKMGLADPGEDFALPKGLLDEAEATLERHAADFHDWAGEYLKRLADAVEGARLVPGLRHRDFEAINATAHELRGEGGTFGYPLITLFAKSLYEATGQGSRQDDAALEVVKAHIDAMRAVIRDRISGDGGETGRELYRTLQQAIERWRPDLKKAEPAAPPPPAAATTAGKA</sequence>